<evidence type="ECO:0000256" key="1">
    <source>
        <dbReference type="SAM" id="Phobius"/>
    </source>
</evidence>
<comment type="caution">
    <text evidence="2">The sequence shown here is derived from an EMBL/GenBank/DDBJ whole genome shotgun (WGS) entry which is preliminary data.</text>
</comment>
<keyword evidence="1" id="KW-1133">Transmembrane helix</keyword>
<keyword evidence="3" id="KW-1185">Reference proteome</keyword>
<name>A0A6G0T0H2_APHGL</name>
<evidence type="ECO:0000313" key="3">
    <source>
        <dbReference type="Proteomes" id="UP000475862"/>
    </source>
</evidence>
<gene>
    <name evidence="2" type="ORF">AGLY_015501</name>
</gene>
<dbReference type="Proteomes" id="UP000475862">
    <property type="component" value="Unassembled WGS sequence"/>
</dbReference>
<protein>
    <submittedName>
        <fullName evidence="2">Uncharacterized protein</fullName>
    </submittedName>
</protein>
<accession>A0A6G0T0H2</accession>
<evidence type="ECO:0000313" key="2">
    <source>
        <dbReference type="EMBL" id="KAE9524136.1"/>
    </source>
</evidence>
<sequence length="266" mass="30742">HFVNYWFQQNVLIINSLKSTSGTFTLAIIPTHSIMHSISFNILTEQKVSNLALQLTVVNFFHLNIIFQTGILHHEHFGNLMLIKSKSVLVLSNRRHNNLIMPLRTTFSSIVLSIVKFLCLIFNICFTFSKDAECLRLSLLVLALIGIWLRIILDVIGALRGTGNLEEKQRNILIIFELSSKLLRYSSRRTLAKALMLNEFANSKLNALHHIVLFRVLSYIYVLLLLLMLYNLFSIFTKDKCVQFIIYYNGRFCWMCIYSSRSNSSV</sequence>
<feature type="non-terminal residue" evidence="2">
    <location>
        <position position="1"/>
    </location>
</feature>
<dbReference type="EMBL" id="VYZN01000072">
    <property type="protein sequence ID" value="KAE9524136.1"/>
    <property type="molecule type" value="Genomic_DNA"/>
</dbReference>
<keyword evidence="1" id="KW-0812">Transmembrane</keyword>
<dbReference type="AlphaFoldDB" id="A0A6G0T0H2"/>
<feature type="transmembrane region" description="Helical" evidence="1">
    <location>
        <begin position="135"/>
        <end position="159"/>
    </location>
</feature>
<proteinExistence type="predicted"/>
<feature type="non-terminal residue" evidence="2">
    <location>
        <position position="266"/>
    </location>
</feature>
<organism evidence="2 3">
    <name type="scientific">Aphis glycines</name>
    <name type="common">Soybean aphid</name>
    <dbReference type="NCBI Taxonomy" id="307491"/>
    <lineage>
        <taxon>Eukaryota</taxon>
        <taxon>Metazoa</taxon>
        <taxon>Ecdysozoa</taxon>
        <taxon>Arthropoda</taxon>
        <taxon>Hexapoda</taxon>
        <taxon>Insecta</taxon>
        <taxon>Pterygota</taxon>
        <taxon>Neoptera</taxon>
        <taxon>Paraneoptera</taxon>
        <taxon>Hemiptera</taxon>
        <taxon>Sternorrhyncha</taxon>
        <taxon>Aphidomorpha</taxon>
        <taxon>Aphidoidea</taxon>
        <taxon>Aphididae</taxon>
        <taxon>Aphidini</taxon>
        <taxon>Aphis</taxon>
        <taxon>Aphis</taxon>
    </lineage>
</organism>
<keyword evidence="1" id="KW-0472">Membrane</keyword>
<feature type="transmembrane region" description="Helical" evidence="1">
    <location>
        <begin position="110"/>
        <end position="129"/>
    </location>
</feature>
<reference evidence="2 3" key="1">
    <citation type="submission" date="2019-08" db="EMBL/GenBank/DDBJ databases">
        <title>The genome of the soybean aphid Biotype 1, its phylome, world population structure and adaptation to the North American continent.</title>
        <authorList>
            <person name="Giordano R."/>
            <person name="Donthu R.K."/>
            <person name="Hernandez A.G."/>
            <person name="Wright C.L."/>
            <person name="Zimin A.V."/>
        </authorList>
    </citation>
    <scope>NUCLEOTIDE SEQUENCE [LARGE SCALE GENOMIC DNA]</scope>
    <source>
        <tissue evidence="2">Whole aphids</tissue>
    </source>
</reference>
<feature type="transmembrane region" description="Helical" evidence="1">
    <location>
        <begin position="207"/>
        <end position="230"/>
    </location>
</feature>